<dbReference type="PANTHER" id="PTHR39082:SF1">
    <property type="entry name" value="SCAVENGER RECEPTOR CLASS A MEMBER 3"/>
    <property type="match status" value="1"/>
</dbReference>
<dbReference type="RefSeq" id="WP_078024880.1">
    <property type="nucleotide sequence ID" value="NZ_JANKAH010000002.1"/>
</dbReference>
<feature type="coiled-coil region" evidence="1">
    <location>
        <begin position="33"/>
        <end position="148"/>
    </location>
</feature>
<evidence type="ECO:0000313" key="2">
    <source>
        <dbReference type="EMBL" id="OOO61618.1"/>
    </source>
</evidence>
<dbReference type="InterPro" id="IPR052376">
    <property type="entry name" value="Oxidative_Scav/Glycosyltrans"/>
</dbReference>
<reference evidence="2 3" key="1">
    <citation type="submission" date="2016-12" db="EMBL/GenBank/DDBJ databases">
        <title>Clostridium tepidum sp. nov., a close relative of Clostridium sporogenes and Clostridium botulinum Group I.</title>
        <authorList>
            <person name="Dobritsa A.P."/>
            <person name="Kutumbaka K."/>
            <person name="Werner K."/>
            <person name="Samadpour M."/>
        </authorList>
    </citation>
    <scope>NUCLEOTIDE SEQUENCE [LARGE SCALE GENOMIC DNA]</scope>
    <source>
        <strain evidence="2 3">PE</strain>
    </source>
</reference>
<dbReference type="PANTHER" id="PTHR39082">
    <property type="entry name" value="PHOSPHOLIPASE C-BETA-2-RELATED"/>
    <property type="match status" value="1"/>
</dbReference>
<sequence length="245" mass="29202">MKNLDLLIKLQNYYIELENNNKVLKDGSDIYFLKKLKDKFEENKIKYKLKEEQLENIKKEYKEISLKIKRENKNIEEKEYFLYNEAISDIKLIERLENDIEKSKNTIKELENLAIQLIEKDEKISTEKENLREKLKIIKINFDDYKKASSKKINEAKMKINLCEKSIKDTRAIIEKDLLEKFDKIKESKKIAIVPLEKGICIGCRVRVSSMILDNIKKEENIVCCDNCGRILYKIQEKKLKKLCR</sequence>
<name>A0ABX3L1R7_9CLOT</name>
<evidence type="ECO:0000256" key="1">
    <source>
        <dbReference type="SAM" id="Coils"/>
    </source>
</evidence>
<protein>
    <submittedName>
        <fullName evidence="2">DNA-binding protein</fullName>
    </submittedName>
</protein>
<keyword evidence="3" id="KW-1185">Reference proteome</keyword>
<keyword evidence="1" id="KW-0175">Coiled coil</keyword>
<evidence type="ECO:0000313" key="3">
    <source>
        <dbReference type="Proteomes" id="UP000190206"/>
    </source>
</evidence>
<keyword evidence="2" id="KW-0238">DNA-binding</keyword>
<dbReference type="Proteomes" id="UP000190206">
    <property type="component" value="Unassembled WGS sequence"/>
</dbReference>
<dbReference type="GO" id="GO:0003677">
    <property type="term" value="F:DNA binding"/>
    <property type="evidence" value="ECO:0007669"/>
    <property type="project" value="UniProtKB-KW"/>
</dbReference>
<dbReference type="EMBL" id="MRAD01000011">
    <property type="protein sequence ID" value="OOO61618.1"/>
    <property type="molecule type" value="Genomic_DNA"/>
</dbReference>
<proteinExistence type="predicted"/>
<dbReference type="Gene3D" id="1.10.287.1490">
    <property type="match status" value="1"/>
</dbReference>
<gene>
    <name evidence="2" type="ORF">BS637_11060</name>
</gene>
<accession>A0ABX3L1R7</accession>
<organism evidence="2 3">
    <name type="scientific">Clostridium tepidum</name>
    <dbReference type="NCBI Taxonomy" id="1962263"/>
    <lineage>
        <taxon>Bacteria</taxon>
        <taxon>Bacillati</taxon>
        <taxon>Bacillota</taxon>
        <taxon>Clostridia</taxon>
        <taxon>Eubacteriales</taxon>
        <taxon>Clostridiaceae</taxon>
        <taxon>Clostridium</taxon>
    </lineage>
</organism>
<comment type="caution">
    <text evidence="2">The sequence shown here is derived from an EMBL/GenBank/DDBJ whole genome shotgun (WGS) entry which is preliminary data.</text>
</comment>